<reference evidence="1 2" key="1">
    <citation type="submission" date="2017-10" db="EMBL/GenBank/DDBJ databases">
        <title>Genomics of the genus Arcobacter.</title>
        <authorList>
            <person name="Perez-Cataluna A."/>
            <person name="Figueras M.J."/>
        </authorList>
    </citation>
    <scope>NUCLEOTIDE SEQUENCE [LARGE SCALE GENOMIC DNA]</scope>
    <source>
        <strain evidence="1 2">CECT 8993</strain>
    </source>
</reference>
<gene>
    <name evidence="1" type="ORF">CRV08_04915</name>
</gene>
<dbReference type="AlphaFoldDB" id="A0A4Q0YFJ1"/>
<accession>A0A4Q0YFJ1</accession>
<evidence type="ECO:0000313" key="2">
    <source>
        <dbReference type="Proteomes" id="UP000290172"/>
    </source>
</evidence>
<protein>
    <recommendedName>
        <fullName evidence="3">DUF3095 domain-containing protein</fullName>
    </recommendedName>
</protein>
<dbReference type="Pfam" id="PF11294">
    <property type="entry name" value="DUF3095"/>
    <property type="match status" value="1"/>
</dbReference>
<evidence type="ECO:0000313" key="1">
    <source>
        <dbReference type="EMBL" id="RXJ69347.1"/>
    </source>
</evidence>
<dbReference type="Proteomes" id="UP000290172">
    <property type="component" value="Unassembled WGS sequence"/>
</dbReference>
<name>A0A4Q0YFJ1_9BACT</name>
<comment type="caution">
    <text evidence="1">The sequence shown here is derived from an EMBL/GenBank/DDBJ whole genome shotgun (WGS) entry which is preliminary data.</text>
</comment>
<dbReference type="RefSeq" id="WP_128979650.1">
    <property type="nucleotide sequence ID" value="NZ_PDKJ01000003.1"/>
</dbReference>
<proteinExistence type="predicted"/>
<organism evidence="1 2">
    <name type="scientific">Halarcobacter ebronensis</name>
    <dbReference type="NCBI Taxonomy" id="1462615"/>
    <lineage>
        <taxon>Bacteria</taxon>
        <taxon>Pseudomonadati</taxon>
        <taxon>Campylobacterota</taxon>
        <taxon>Epsilonproteobacteria</taxon>
        <taxon>Campylobacterales</taxon>
        <taxon>Arcobacteraceae</taxon>
        <taxon>Halarcobacter</taxon>
    </lineage>
</organism>
<dbReference type="EMBL" id="PDKJ01000003">
    <property type="protein sequence ID" value="RXJ69347.1"/>
    <property type="molecule type" value="Genomic_DNA"/>
</dbReference>
<sequence length="395" mass="45608">MSNRTFFKDLKAINSFEKLYIDEVYKEVPSDWYLLASDIKNSTLKIEEGKYKEINMVGAMTIIAILNIDKTLDLPFIFGGDGAFLLIPKFIYEQSKQVLLALKELAKESYDLDLRVGLISLLELQKEKKPILLAKYSSNAEFSQALIRGEGLDYFDYLLKKDEKYHLKGKPKKDFFLDLKGLECRWQYIKSTKDESISLIFKCLNQDSYKDILNGIESIIGDVQSRHPLSIENLNLAFDSSNLSVEASIFSKTFLKKQIIIFKLKLINFLGFVLMGLNVGQWGSYKKRIIQSADIQKFDNMVKMVFSTSYEKSEELENYLENKFKKSILVYGLHKSKYSLMTCLIFERHGKHIHFIDTSNGGYALAASALKKRLKNEKRENILNTWTNEQRGALE</sequence>
<evidence type="ECO:0008006" key="3">
    <source>
        <dbReference type="Google" id="ProtNLM"/>
    </source>
</evidence>
<dbReference type="InterPro" id="IPR021445">
    <property type="entry name" value="DUF3095"/>
</dbReference>